<dbReference type="InterPro" id="IPR024187">
    <property type="entry name" value="Sig_transdc_resp-reg_cit/mal"/>
</dbReference>
<dbReference type="EMBL" id="JAAGWY010000001">
    <property type="protein sequence ID" value="NEN04930.1"/>
    <property type="molecule type" value="Genomic_DNA"/>
</dbReference>
<keyword evidence="6 9" id="KW-0238">DNA-binding</keyword>
<evidence type="ECO:0000256" key="9">
    <source>
        <dbReference type="PIRNR" id="PIRNR006171"/>
    </source>
</evidence>
<dbReference type="Proteomes" id="UP000474967">
    <property type="component" value="Unassembled WGS sequence"/>
</dbReference>
<reference evidence="12 13" key="1">
    <citation type="journal article" date="2014" name="J. Microbiol.">
        <title>Diaminobutyricibacter tongyongensis gen. nov., sp. nov. and Homoserinibacter gongjuensis gen. nov., sp. nov. belong to the family Microbacteriaceae.</title>
        <authorList>
            <person name="Kim S.J."/>
            <person name="Ahn J.H."/>
            <person name="Weon H.Y."/>
            <person name="Hamada M."/>
            <person name="Suzuki K."/>
            <person name="Kwon S.W."/>
        </authorList>
    </citation>
    <scope>NUCLEOTIDE SEQUENCE [LARGE SCALE GENOMIC DNA]</scope>
    <source>
        <strain evidence="12 13">NBRC 108724</strain>
    </source>
</reference>
<protein>
    <recommendedName>
        <fullName evidence="9">Transcriptional regulatory protein</fullName>
    </recommendedName>
</protein>
<keyword evidence="4 9" id="KW-0902">Two-component regulatory system</keyword>
<sequence length="231" mass="25131">MNGDALEVLVVDDDYRVASVHVAFVEGVPGFRVVGQAHTAADALELAQKLHPDLVLLDIYLPDGDGLEVVRGMLNTPSPPAVMVISAATDMATVRRAVQLGAVHYIVKPFGFAALAERLTAFRNAQLHITEWPDEPTQDDVNKIFDLLRPSTPAQVSAELRHLAPTLKLVYDALSSSDVALSAADIAASIGISRATAQRYLTQLEQGNAVTLELRYGQTGRPEHRYTVRRR</sequence>
<evidence type="ECO:0000256" key="7">
    <source>
        <dbReference type="ARBA" id="ARBA00023159"/>
    </source>
</evidence>
<dbReference type="InterPro" id="IPR036390">
    <property type="entry name" value="WH_DNA-bd_sf"/>
</dbReference>
<keyword evidence="7 9" id="KW-0010">Activator</keyword>
<comment type="subcellular location">
    <subcellularLocation>
        <location evidence="1 9">Cytoplasm</location>
    </subcellularLocation>
</comment>
<evidence type="ECO:0000256" key="6">
    <source>
        <dbReference type="ARBA" id="ARBA00023125"/>
    </source>
</evidence>
<dbReference type="SMART" id="SM00448">
    <property type="entry name" value="REC"/>
    <property type="match status" value="1"/>
</dbReference>
<dbReference type="GO" id="GO:0000156">
    <property type="term" value="F:phosphorelay response regulator activity"/>
    <property type="evidence" value="ECO:0007669"/>
    <property type="project" value="TreeGrafter"/>
</dbReference>
<dbReference type="CDD" id="cd19925">
    <property type="entry name" value="REC_citrate_TCS"/>
    <property type="match status" value="1"/>
</dbReference>
<dbReference type="InterPro" id="IPR051271">
    <property type="entry name" value="2C-system_Tx_regulators"/>
</dbReference>
<dbReference type="GO" id="GO:0003700">
    <property type="term" value="F:DNA-binding transcription factor activity"/>
    <property type="evidence" value="ECO:0007669"/>
    <property type="project" value="InterPro"/>
</dbReference>
<keyword evidence="3 10" id="KW-0597">Phosphoprotein</keyword>
<dbReference type="Gene3D" id="1.10.10.10">
    <property type="entry name" value="Winged helix-like DNA-binding domain superfamily/Winged helix DNA-binding domain"/>
    <property type="match status" value="1"/>
</dbReference>
<dbReference type="PANTHER" id="PTHR45526:SF1">
    <property type="entry name" value="TRANSCRIPTIONAL REGULATORY PROTEIN DCUR-RELATED"/>
    <property type="match status" value="1"/>
</dbReference>
<dbReference type="Pfam" id="PF00072">
    <property type="entry name" value="Response_reg"/>
    <property type="match status" value="1"/>
</dbReference>
<evidence type="ECO:0000313" key="12">
    <source>
        <dbReference type="EMBL" id="NEN04930.1"/>
    </source>
</evidence>
<keyword evidence="5 9" id="KW-0805">Transcription regulation</keyword>
<dbReference type="PROSITE" id="PS50110">
    <property type="entry name" value="RESPONSE_REGULATORY"/>
    <property type="match status" value="1"/>
</dbReference>
<evidence type="ECO:0000259" key="11">
    <source>
        <dbReference type="PROSITE" id="PS50110"/>
    </source>
</evidence>
<dbReference type="RefSeq" id="WP_163288012.1">
    <property type="nucleotide sequence ID" value="NZ_JAAGWY010000001.1"/>
</dbReference>
<dbReference type="SUPFAM" id="SSF46785">
    <property type="entry name" value="Winged helix' DNA-binding domain"/>
    <property type="match status" value="1"/>
</dbReference>
<dbReference type="GO" id="GO:0005737">
    <property type="term" value="C:cytoplasm"/>
    <property type="evidence" value="ECO:0007669"/>
    <property type="project" value="UniProtKB-SubCell"/>
</dbReference>
<dbReference type="SUPFAM" id="SSF52172">
    <property type="entry name" value="CheY-like"/>
    <property type="match status" value="1"/>
</dbReference>
<keyword evidence="13" id="KW-1185">Reference proteome</keyword>
<keyword evidence="2 9" id="KW-0963">Cytoplasm</keyword>
<dbReference type="Gene3D" id="3.40.50.2300">
    <property type="match status" value="1"/>
</dbReference>
<feature type="modified residue" description="4-aspartylphosphate" evidence="10">
    <location>
        <position position="58"/>
    </location>
</feature>
<dbReference type="InterPro" id="IPR036388">
    <property type="entry name" value="WH-like_DNA-bd_sf"/>
</dbReference>
<evidence type="ECO:0000256" key="4">
    <source>
        <dbReference type="ARBA" id="ARBA00023012"/>
    </source>
</evidence>
<evidence type="ECO:0000256" key="1">
    <source>
        <dbReference type="ARBA" id="ARBA00004496"/>
    </source>
</evidence>
<name>A0A6L9XU58_9MICO</name>
<evidence type="ECO:0000256" key="5">
    <source>
        <dbReference type="ARBA" id="ARBA00023015"/>
    </source>
</evidence>
<accession>A0A6L9XU58</accession>
<gene>
    <name evidence="12" type="ORF">G3T36_03505</name>
</gene>
<evidence type="ECO:0000256" key="8">
    <source>
        <dbReference type="ARBA" id="ARBA00023163"/>
    </source>
</evidence>
<evidence type="ECO:0000313" key="13">
    <source>
        <dbReference type="Proteomes" id="UP000474967"/>
    </source>
</evidence>
<proteinExistence type="predicted"/>
<dbReference type="GO" id="GO:0003677">
    <property type="term" value="F:DNA binding"/>
    <property type="evidence" value="ECO:0007669"/>
    <property type="project" value="UniProtKB-KW"/>
</dbReference>
<dbReference type="PIRSF" id="PIRSF006171">
    <property type="entry name" value="RR_citrat_malat"/>
    <property type="match status" value="1"/>
</dbReference>
<comment type="caution">
    <text evidence="12">The sequence shown here is derived from an EMBL/GenBank/DDBJ whole genome shotgun (WGS) entry which is preliminary data.</text>
</comment>
<dbReference type="InterPro" id="IPR001789">
    <property type="entry name" value="Sig_transdc_resp-reg_receiver"/>
</dbReference>
<evidence type="ECO:0000256" key="10">
    <source>
        <dbReference type="PROSITE-ProRule" id="PRU00169"/>
    </source>
</evidence>
<evidence type="ECO:0000256" key="2">
    <source>
        <dbReference type="ARBA" id="ARBA00022490"/>
    </source>
</evidence>
<dbReference type="PANTHER" id="PTHR45526">
    <property type="entry name" value="TRANSCRIPTIONAL REGULATORY PROTEIN DPIA"/>
    <property type="match status" value="1"/>
</dbReference>
<dbReference type="AlphaFoldDB" id="A0A6L9XU58"/>
<evidence type="ECO:0000256" key="3">
    <source>
        <dbReference type="ARBA" id="ARBA00022553"/>
    </source>
</evidence>
<organism evidence="12 13">
    <name type="scientific">Leifsonia tongyongensis</name>
    <dbReference type="NCBI Taxonomy" id="1268043"/>
    <lineage>
        <taxon>Bacteria</taxon>
        <taxon>Bacillati</taxon>
        <taxon>Actinomycetota</taxon>
        <taxon>Actinomycetes</taxon>
        <taxon>Micrococcales</taxon>
        <taxon>Microbacteriaceae</taxon>
        <taxon>Leifsonia</taxon>
    </lineage>
</organism>
<keyword evidence="8 9" id="KW-0804">Transcription</keyword>
<dbReference type="InterPro" id="IPR005471">
    <property type="entry name" value="Tscrpt_reg_IclR_N"/>
</dbReference>
<dbReference type="Pfam" id="PF09339">
    <property type="entry name" value="HTH_IclR"/>
    <property type="match status" value="1"/>
</dbReference>
<feature type="domain" description="Response regulatory" evidence="11">
    <location>
        <begin position="7"/>
        <end position="123"/>
    </location>
</feature>
<dbReference type="InterPro" id="IPR011006">
    <property type="entry name" value="CheY-like_superfamily"/>
</dbReference>